<accession>A0A3S0EN27</accession>
<reference evidence="3 4" key="1">
    <citation type="submission" date="2018-12" db="EMBL/GenBank/DDBJ databases">
        <title>Sphingomonas sp. HMF7854 Genome sequencing and assembly.</title>
        <authorList>
            <person name="Cha I."/>
            <person name="Kang H."/>
            <person name="Kim H."/>
            <person name="Kang J."/>
            <person name="Joh K."/>
        </authorList>
    </citation>
    <scope>NUCLEOTIDE SEQUENCE [LARGE SCALE GENOMIC DNA]</scope>
    <source>
        <strain evidence="3 4">HMF7854</strain>
    </source>
</reference>
<dbReference type="Pfam" id="PF00239">
    <property type="entry name" value="Resolvase"/>
    <property type="match status" value="1"/>
</dbReference>
<comment type="caution">
    <text evidence="3">The sequence shown here is derived from an EMBL/GenBank/DDBJ whole genome shotgun (WGS) entry which is preliminary data.</text>
</comment>
<dbReference type="PANTHER" id="PTHR30461">
    <property type="entry name" value="DNA-INVERTASE FROM LAMBDOID PROPHAGE"/>
    <property type="match status" value="1"/>
</dbReference>
<dbReference type="InterPro" id="IPR050639">
    <property type="entry name" value="SSR_resolvase"/>
</dbReference>
<dbReference type="Gene3D" id="3.90.1750.20">
    <property type="entry name" value="Putative Large Serine Recombinase, Chain B, Domain 2"/>
    <property type="match status" value="1"/>
</dbReference>
<dbReference type="SUPFAM" id="SSF53041">
    <property type="entry name" value="Resolvase-like"/>
    <property type="match status" value="1"/>
</dbReference>
<dbReference type="PROSITE" id="PS51737">
    <property type="entry name" value="RECOMBINASE_DNA_BIND"/>
    <property type="match status" value="1"/>
</dbReference>
<dbReference type="InterPro" id="IPR036162">
    <property type="entry name" value="Resolvase-like_N_sf"/>
</dbReference>
<dbReference type="SMART" id="SM00857">
    <property type="entry name" value="Resolvase"/>
    <property type="match status" value="1"/>
</dbReference>
<protein>
    <submittedName>
        <fullName evidence="3">Recombinase family protein</fullName>
    </submittedName>
</protein>
<dbReference type="InterPro" id="IPR011109">
    <property type="entry name" value="DNA_bind_recombinase_dom"/>
</dbReference>
<dbReference type="AlphaFoldDB" id="A0A3S0EN27"/>
<dbReference type="CDD" id="cd00338">
    <property type="entry name" value="Ser_Recombinase"/>
    <property type="match status" value="1"/>
</dbReference>
<name>A0A3S0EN27_9SPHN</name>
<dbReference type="EMBL" id="RWJF01000001">
    <property type="protein sequence ID" value="RST31320.1"/>
    <property type="molecule type" value="Genomic_DNA"/>
</dbReference>
<evidence type="ECO:0000313" key="3">
    <source>
        <dbReference type="EMBL" id="RST31320.1"/>
    </source>
</evidence>
<feature type="domain" description="Resolvase/invertase-type recombinase catalytic" evidence="1">
    <location>
        <begin position="16"/>
        <end position="168"/>
    </location>
</feature>
<dbReference type="GO" id="GO:0003677">
    <property type="term" value="F:DNA binding"/>
    <property type="evidence" value="ECO:0007669"/>
    <property type="project" value="InterPro"/>
</dbReference>
<feature type="domain" description="Recombinase" evidence="2">
    <location>
        <begin position="176"/>
        <end position="290"/>
    </location>
</feature>
<sequence>MIAMVGRAFPSAPFVRCAIYTRKSTERGLDQAVTSLDLQREVCHSYIKSQAHRRWRELPGRYDDGGYSGSTLARPALAALLTDIEAGRVDLVVVYKIDRLTRSLLDFVRLIDVFERHDATFVSVTQNFDTSDSLGRLILNILLTFAQFERELMSDRVRDKKAALLKNGLFAGGLPPFGYLVEPGGRLVIDPERAPLVAELFERYEITPLRELVRDLQQRGITTRRWRSKSGLDHGGQPMTAATVGKILANSIYSGRVRRHGEWVEINVPPLISWEAWNRVDLLRHQRAPNRPSPDRFLAGILYDELGRRMGTVTAAPGYAVKEGYYKGQDGTVR</sequence>
<organism evidence="3 4">
    <name type="scientific">Sphingomonas ginkgonis</name>
    <dbReference type="NCBI Taxonomy" id="2315330"/>
    <lineage>
        <taxon>Bacteria</taxon>
        <taxon>Pseudomonadati</taxon>
        <taxon>Pseudomonadota</taxon>
        <taxon>Alphaproteobacteria</taxon>
        <taxon>Sphingomonadales</taxon>
        <taxon>Sphingomonadaceae</taxon>
        <taxon>Sphingomonas</taxon>
    </lineage>
</organism>
<dbReference type="InterPro" id="IPR006119">
    <property type="entry name" value="Resolv_N"/>
</dbReference>
<dbReference type="Pfam" id="PF07508">
    <property type="entry name" value="Recombinase"/>
    <property type="match status" value="1"/>
</dbReference>
<dbReference type="InterPro" id="IPR038109">
    <property type="entry name" value="DNA_bind_recomb_sf"/>
</dbReference>
<evidence type="ECO:0000313" key="4">
    <source>
        <dbReference type="Proteomes" id="UP000274661"/>
    </source>
</evidence>
<dbReference type="Gene3D" id="3.40.50.1390">
    <property type="entry name" value="Resolvase, N-terminal catalytic domain"/>
    <property type="match status" value="1"/>
</dbReference>
<keyword evidence="4" id="KW-1185">Reference proteome</keyword>
<dbReference type="PANTHER" id="PTHR30461:SF23">
    <property type="entry name" value="DNA RECOMBINASE-RELATED"/>
    <property type="match status" value="1"/>
</dbReference>
<evidence type="ECO:0000259" key="1">
    <source>
        <dbReference type="PROSITE" id="PS51736"/>
    </source>
</evidence>
<evidence type="ECO:0000259" key="2">
    <source>
        <dbReference type="PROSITE" id="PS51737"/>
    </source>
</evidence>
<dbReference type="PROSITE" id="PS51736">
    <property type="entry name" value="RECOMBINASES_3"/>
    <property type="match status" value="1"/>
</dbReference>
<proteinExistence type="predicted"/>
<gene>
    <name evidence="3" type="ORF">HMF7854_11080</name>
</gene>
<dbReference type="OrthoDB" id="7277848at2"/>
<dbReference type="Proteomes" id="UP000274661">
    <property type="component" value="Unassembled WGS sequence"/>
</dbReference>
<dbReference type="GO" id="GO:0000150">
    <property type="term" value="F:DNA strand exchange activity"/>
    <property type="evidence" value="ECO:0007669"/>
    <property type="project" value="InterPro"/>
</dbReference>